<dbReference type="GO" id="GO:0042597">
    <property type="term" value="C:periplasmic space"/>
    <property type="evidence" value="ECO:0007669"/>
    <property type="project" value="InterPro"/>
</dbReference>
<feature type="signal peptide" evidence="3">
    <location>
        <begin position="1"/>
        <end position="21"/>
    </location>
</feature>
<keyword evidence="7" id="KW-1185">Reference proteome</keyword>
<dbReference type="Gene3D" id="1.25.20.10">
    <property type="entry name" value="Bacterial muramidases"/>
    <property type="match status" value="1"/>
</dbReference>
<evidence type="ECO:0000313" key="6">
    <source>
        <dbReference type="EMBL" id="SUT94471.1"/>
    </source>
</evidence>
<dbReference type="Proteomes" id="UP000254649">
    <property type="component" value="Unassembled WGS sequence"/>
</dbReference>
<dbReference type="Pfam" id="PF00760">
    <property type="entry name" value="Cucumo_coat"/>
    <property type="match status" value="1"/>
</dbReference>
<dbReference type="InterPro" id="IPR023346">
    <property type="entry name" value="Lysozyme-like_dom_sf"/>
</dbReference>
<feature type="domain" description="Lytic transglycosylase superhelical linker" evidence="5">
    <location>
        <begin position="442"/>
        <end position="507"/>
    </location>
</feature>
<keyword evidence="2 3" id="KW-0732">Signal</keyword>
<evidence type="ECO:0000256" key="1">
    <source>
        <dbReference type="ARBA" id="ARBA00007734"/>
    </source>
</evidence>
<evidence type="ECO:0000313" key="7">
    <source>
        <dbReference type="Proteomes" id="UP000254649"/>
    </source>
</evidence>
<dbReference type="SUPFAM" id="SSF48435">
    <property type="entry name" value="Bacterial muramidases"/>
    <property type="match status" value="1"/>
</dbReference>
<dbReference type="OrthoDB" id="92254at2"/>
<dbReference type="GO" id="GO:0004553">
    <property type="term" value="F:hydrolase activity, hydrolyzing O-glycosyl compounds"/>
    <property type="evidence" value="ECO:0007669"/>
    <property type="project" value="InterPro"/>
</dbReference>
<dbReference type="SUPFAM" id="SSF53955">
    <property type="entry name" value="Lysozyme-like"/>
    <property type="match status" value="1"/>
</dbReference>
<sequence>MKRTTLSLTLLATLTSFSAVANLEQQRQTYQKINELLAISQSDATQKLAYDLFEQIKDYPLAPYAEAQLLNANKANLMLTDIETYQQKNPNLPFANQLKKEWLKQLQEKQDWKTILDNAGKLPLDQGSQCILVQAKSYNAAIEATQNTVQSEPNEKTEEKPTALLPKFTQDDLATIWLTGQSLPSQCDALLTQWHEQGGLTPELAKQRAVMAYEQGNSGLLSHLEKMLKDEKNQRWAADLNALLKSPANLMDDDNLFYVDLIPNKPLEKRVVLATFPAYVKTLKEEDIKEPAKYFEHFETWAKSFSLTPEQLLEWKKLYLSQFFDSTNTEFQNWRDEQLTTLKDDSLTERRIRMAIREKGDYAKWISLLSDTAKEKEEWQYWIAQTTEDKLKSKEILTALTKKRGFYAMLAAKELGVQYQPEMLKLVEPTSKPGAMPQIGVTFQAELARIAELRHFNDSTNLNSEWRKLLDNANFEQKLQLSEYATQEGWYDLGVEATIQAKAWDYMSLRLPNAYTDWFDLNLNGKKISRTFAMAIARQESAWRTDVTSSANARGLMQLLPTTAKLTAEKTGLPYSNDAQLFDPFNNIMLGTAHLQELFDKYGDNRILIAAAYNAGAQRVDQWLEKAAGKLTMAEFVASIPFYETRGYVQNVMAYDSYYQILQQQSQQLFSKEETDRLY</sequence>
<dbReference type="Pfam" id="PF14718">
    <property type="entry name" value="SLT_L"/>
    <property type="match status" value="1"/>
</dbReference>
<dbReference type="InterPro" id="IPR008258">
    <property type="entry name" value="Transglycosylase_SLT_dom_1"/>
</dbReference>
<comment type="similarity">
    <text evidence="1">Belongs to the transglycosylase Slt family.</text>
</comment>
<keyword evidence="6" id="KW-0456">Lyase</keyword>
<accession>A0A380U284</accession>
<name>A0A380U284_9PAST</name>
<reference evidence="6 7" key="1">
    <citation type="submission" date="2018-06" db="EMBL/GenBank/DDBJ databases">
        <authorList>
            <consortium name="Pathogen Informatics"/>
            <person name="Doyle S."/>
        </authorList>
    </citation>
    <scope>NUCLEOTIDE SEQUENCE [LARGE SCALE GENOMIC DNA]</scope>
    <source>
        <strain evidence="6 7">NCTC10801</strain>
    </source>
</reference>
<proteinExistence type="inferred from homology"/>
<dbReference type="Gene3D" id="1.10.1240.20">
    <property type="entry name" value="Lytic transglycosylase, superhelical linker domain"/>
    <property type="match status" value="1"/>
</dbReference>
<dbReference type="CDD" id="cd13401">
    <property type="entry name" value="Slt70-like"/>
    <property type="match status" value="1"/>
</dbReference>
<protein>
    <submittedName>
        <fullName evidence="6">Lytic transglycosylase</fullName>
        <ecNumber evidence="6">4.2.2.-</ecNumber>
    </submittedName>
</protein>
<evidence type="ECO:0000259" key="5">
    <source>
        <dbReference type="Pfam" id="PF14718"/>
    </source>
</evidence>
<evidence type="ECO:0000256" key="2">
    <source>
        <dbReference type="ARBA" id="ARBA00022729"/>
    </source>
</evidence>
<dbReference type="EC" id="4.2.2.-" evidence="6"/>
<feature type="chain" id="PRO_5016913423" evidence="3">
    <location>
        <begin position="22"/>
        <end position="679"/>
    </location>
</feature>
<dbReference type="Gene3D" id="1.10.530.10">
    <property type="match status" value="1"/>
</dbReference>
<organism evidence="6 7">
    <name type="scientific">[Actinobacillus] rossii</name>
    <dbReference type="NCBI Taxonomy" id="123820"/>
    <lineage>
        <taxon>Bacteria</taxon>
        <taxon>Pseudomonadati</taxon>
        <taxon>Pseudomonadota</taxon>
        <taxon>Gammaproteobacteria</taxon>
        <taxon>Pasteurellales</taxon>
        <taxon>Pasteurellaceae</taxon>
    </lineage>
</organism>
<gene>
    <name evidence="6" type="primary">slt</name>
    <name evidence="6" type="ORF">NCTC10801_02217</name>
</gene>
<dbReference type="PANTHER" id="PTHR37423">
    <property type="entry name" value="SOLUBLE LYTIC MUREIN TRANSGLYCOSYLASE-RELATED"/>
    <property type="match status" value="1"/>
</dbReference>
<dbReference type="EMBL" id="UFRQ01000003">
    <property type="protein sequence ID" value="SUT94471.1"/>
    <property type="molecule type" value="Genomic_DNA"/>
</dbReference>
<evidence type="ECO:0000256" key="3">
    <source>
        <dbReference type="SAM" id="SignalP"/>
    </source>
</evidence>
<dbReference type="PANTHER" id="PTHR37423:SF5">
    <property type="entry name" value="SOLUBLE LYTIC MUREIN TRANSGLYCOSYLASE"/>
    <property type="match status" value="1"/>
</dbReference>
<evidence type="ECO:0000259" key="4">
    <source>
        <dbReference type="Pfam" id="PF01464"/>
    </source>
</evidence>
<dbReference type="GO" id="GO:0016829">
    <property type="term" value="F:lyase activity"/>
    <property type="evidence" value="ECO:0007669"/>
    <property type="project" value="UniProtKB-KW"/>
</dbReference>
<dbReference type="AlphaFoldDB" id="A0A380U284"/>
<dbReference type="InterPro" id="IPR037061">
    <property type="entry name" value="Lytic_TGlycoase_superhlx_L_sf"/>
</dbReference>
<dbReference type="InterPro" id="IPR012289">
    <property type="entry name" value="Lytic_TGlycosylase_superhlx_L"/>
</dbReference>
<dbReference type="Pfam" id="PF01464">
    <property type="entry name" value="SLT"/>
    <property type="match status" value="1"/>
</dbReference>
<dbReference type="InterPro" id="IPR008939">
    <property type="entry name" value="Lytic_TGlycosylase_superhlx_U"/>
</dbReference>
<feature type="domain" description="Transglycosylase SLT" evidence="4">
    <location>
        <begin position="526"/>
        <end position="630"/>
    </location>
</feature>